<dbReference type="Proteomes" id="UP001203852">
    <property type="component" value="Unassembled WGS sequence"/>
</dbReference>
<dbReference type="PANTHER" id="PTHR48225:SF7">
    <property type="entry name" value="MEIOSIS-SPECIFIC PROTEIN HOP1"/>
    <property type="match status" value="1"/>
</dbReference>
<dbReference type="PANTHER" id="PTHR48225">
    <property type="entry name" value="HORMA DOMAIN-CONTAINING PROTEIN 1"/>
    <property type="match status" value="1"/>
</dbReference>
<evidence type="ECO:0000256" key="6">
    <source>
        <dbReference type="SAM" id="MobiDB-lite"/>
    </source>
</evidence>
<dbReference type="Pfam" id="PF02301">
    <property type="entry name" value="HORMA"/>
    <property type="match status" value="1"/>
</dbReference>
<evidence type="ECO:0000313" key="8">
    <source>
        <dbReference type="EMBL" id="KAI1613007.1"/>
    </source>
</evidence>
<keyword evidence="9" id="KW-1185">Reference proteome</keyword>
<evidence type="ECO:0000256" key="3">
    <source>
        <dbReference type="ARBA" id="ARBA00022454"/>
    </source>
</evidence>
<evidence type="ECO:0000256" key="5">
    <source>
        <dbReference type="ARBA" id="ARBA00023254"/>
    </source>
</evidence>
<comment type="caution">
    <text evidence="8">The sequence shown here is derived from an EMBL/GenBank/DDBJ whole genome shotgun (WGS) entry which is preliminary data.</text>
</comment>
<proteinExistence type="predicted"/>
<dbReference type="InterPro" id="IPR003511">
    <property type="entry name" value="HORMA_dom"/>
</dbReference>
<dbReference type="Gene3D" id="3.30.900.10">
    <property type="entry name" value="HORMA domain"/>
    <property type="match status" value="1"/>
</dbReference>
<keyword evidence="3" id="KW-0158">Chromosome</keyword>
<dbReference type="GO" id="GO:0051598">
    <property type="term" value="P:meiotic recombination checkpoint signaling"/>
    <property type="evidence" value="ECO:0007669"/>
    <property type="project" value="TreeGrafter"/>
</dbReference>
<evidence type="ECO:0000256" key="2">
    <source>
        <dbReference type="ARBA" id="ARBA00004286"/>
    </source>
</evidence>
<dbReference type="GO" id="GO:0005634">
    <property type="term" value="C:nucleus"/>
    <property type="evidence" value="ECO:0007669"/>
    <property type="project" value="UniProtKB-SubCell"/>
</dbReference>
<reference evidence="8" key="1">
    <citation type="journal article" date="2022" name="bioRxiv">
        <title>Deciphering the potential niche of two novel black yeast fungi from a biological soil crust based on their genomes, phenotypes, and melanin regulation.</title>
        <authorList>
            <consortium name="DOE Joint Genome Institute"/>
            <person name="Carr E.C."/>
            <person name="Barton Q."/>
            <person name="Grambo S."/>
            <person name="Sullivan M."/>
            <person name="Renfro C.M."/>
            <person name="Kuo A."/>
            <person name="Pangilinan J."/>
            <person name="Lipzen A."/>
            <person name="Keymanesh K."/>
            <person name="Savage E."/>
            <person name="Barry K."/>
            <person name="Grigoriev I.V."/>
            <person name="Riekhof W.R."/>
            <person name="Harris S.S."/>
        </authorList>
    </citation>
    <scope>NUCLEOTIDE SEQUENCE</scope>
    <source>
        <strain evidence="8">JF 03-4F</strain>
    </source>
</reference>
<dbReference type="InterPro" id="IPR051294">
    <property type="entry name" value="HORMA_MeioticProgression"/>
</dbReference>
<evidence type="ECO:0000259" key="7">
    <source>
        <dbReference type="PROSITE" id="PS50815"/>
    </source>
</evidence>
<name>A0AAN6DXC5_9EURO</name>
<sequence>MAEHFLNQRTTSLALVQIFLNASLACIAHTRELIPWTSPCFRTRYIDQIQPAAITEQEDLYTAFQGLDPKDANKGQEIRILIRGGHPKADQLLDMLEDGIFEALQYGYLDTLQIFVTKAGEPLTVLETYSFVFTYTQGQVSSIELTPTKRSLVLEDFQKSFKAVIRTLLRSLKDLPRLPARRRLGMSLVYNNECPVGYQPQGFVDQGDLADMHGEKICDILWTDKGEEVGRLDAGKHEVAVCVRSLHREEDAAPVDPGDTTMSKQLQAMQKTSSQRSNNLVSTLQDPVSRPKRWNDMPAPKAKRLKMAGAQKLQVSSKTHLRNMDDLERHPRQNTIQKASPLPIQESVLPEEETPIRGYPALAATDACTPWDDSDNMDMATAKPSLPDSSPVTPKVRRKISISRMLINIDRSPSVASMSMEGSCRVETDMGYASDCTAPSTVVAE</sequence>
<dbReference type="GO" id="GO:0007130">
    <property type="term" value="P:synaptonemal complex assembly"/>
    <property type="evidence" value="ECO:0007669"/>
    <property type="project" value="TreeGrafter"/>
</dbReference>
<evidence type="ECO:0000256" key="4">
    <source>
        <dbReference type="ARBA" id="ARBA00023242"/>
    </source>
</evidence>
<organism evidence="8 9">
    <name type="scientific">Exophiala viscosa</name>
    <dbReference type="NCBI Taxonomy" id="2486360"/>
    <lineage>
        <taxon>Eukaryota</taxon>
        <taxon>Fungi</taxon>
        <taxon>Dikarya</taxon>
        <taxon>Ascomycota</taxon>
        <taxon>Pezizomycotina</taxon>
        <taxon>Eurotiomycetes</taxon>
        <taxon>Chaetothyriomycetidae</taxon>
        <taxon>Chaetothyriales</taxon>
        <taxon>Herpotrichiellaceae</taxon>
        <taxon>Exophiala</taxon>
    </lineage>
</organism>
<feature type="compositionally biased region" description="Polar residues" evidence="6">
    <location>
        <begin position="271"/>
        <end position="286"/>
    </location>
</feature>
<keyword evidence="5" id="KW-0469">Meiosis</keyword>
<protein>
    <submittedName>
        <fullName evidence="8">HORMA domain-containing protein</fullName>
    </submittedName>
</protein>
<comment type="subcellular location">
    <subcellularLocation>
        <location evidence="2">Chromosome</location>
    </subcellularLocation>
    <subcellularLocation>
        <location evidence="1">Nucleus</location>
    </subcellularLocation>
</comment>
<dbReference type="SUPFAM" id="SSF56019">
    <property type="entry name" value="The spindle assembly checkpoint protein mad2"/>
    <property type="match status" value="1"/>
</dbReference>
<accession>A0AAN6DXC5</accession>
<dbReference type="PROSITE" id="PS50815">
    <property type="entry name" value="HORMA"/>
    <property type="match status" value="1"/>
</dbReference>
<evidence type="ECO:0000256" key="1">
    <source>
        <dbReference type="ARBA" id="ARBA00004123"/>
    </source>
</evidence>
<dbReference type="AlphaFoldDB" id="A0AAN6DXC5"/>
<dbReference type="InterPro" id="IPR036570">
    <property type="entry name" value="HORMA_dom_sf"/>
</dbReference>
<gene>
    <name evidence="8" type="ORF">EDD36DRAFT_496231</name>
</gene>
<keyword evidence="4" id="KW-0539">Nucleus</keyword>
<feature type="domain" description="HORMA" evidence="7">
    <location>
        <begin position="10"/>
        <end position="243"/>
    </location>
</feature>
<dbReference type="EMBL" id="MU404354">
    <property type="protein sequence ID" value="KAI1613007.1"/>
    <property type="molecule type" value="Genomic_DNA"/>
</dbReference>
<dbReference type="GO" id="GO:0005694">
    <property type="term" value="C:chromosome"/>
    <property type="evidence" value="ECO:0007669"/>
    <property type="project" value="UniProtKB-SubCell"/>
</dbReference>
<feature type="region of interest" description="Disordered" evidence="6">
    <location>
        <begin position="271"/>
        <end position="295"/>
    </location>
</feature>
<evidence type="ECO:0000313" key="9">
    <source>
        <dbReference type="Proteomes" id="UP001203852"/>
    </source>
</evidence>